<organism evidence="8 9">
    <name type="scientific">Lactiplantibacillus garii</name>
    <dbReference type="NCBI Taxonomy" id="2306423"/>
    <lineage>
        <taxon>Bacteria</taxon>
        <taxon>Bacillati</taxon>
        <taxon>Bacillota</taxon>
        <taxon>Bacilli</taxon>
        <taxon>Lactobacillales</taxon>
        <taxon>Lactobacillaceae</taxon>
        <taxon>Lactiplantibacillus</taxon>
    </lineage>
</organism>
<dbReference type="AlphaFoldDB" id="A0A3R8KGX0"/>
<feature type="transmembrane region" description="Helical" evidence="6">
    <location>
        <begin position="100"/>
        <end position="121"/>
    </location>
</feature>
<feature type="transmembrane region" description="Helical" evidence="6">
    <location>
        <begin position="417"/>
        <end position="433"/>
    </location>
</feature>
<dbReference type="Proteomes" id="UP000283633">
    <property type="component" value="Unassembled WGS sequence"/>
</dbReference>
<dbReference type="PRINTS" id="PR01036">
    <property type="entry name" value="TCRTETB"/>
</dbReference>
<accession>A0A3R8KGX0</accession>
<keyword evidence="2" id="KW-0813">Transport</keyword>
<dbReference type="Pfam" id="PF07690">
    <property type="entry name" value="MFS_1"/>
    <property type="match status" value="1"/>
</dbReference>
<dbReference type="Gene3D" id="1.20.1250.20">
    <property type="entry name" value="MFS general substrate transporter like domains"/>
    <property type="match status" value="1"/>
</dbReference>
<feature type="transmembrane region" description="Helical" evidence="6">
    <location>
        <begin position="395"/>
        <end position="411"/>
    </location>
</feature>
<dbReference type="PANTHER" id="PTHR42718">
    <property type="entry name" value="MAJOR FACILITATOR SUPERFAMILY MULTIDRUG TRANSPORTER MFSC"/>
    <property type="match status" value="1"/>
</dbReference>
<proteinExistence type="predicted"/>
<name>A0A3R8KGX0_9LACO</name>
<protein>
    <submittedName>
        <fullName evidence="8">MFS transporter</fullName>
    </submittedName>
</protein>
<gene>
    <name evidence="8" type="ORF">D1831_11860</name>
</gene>
<feature type="transmembrane region" description="Helical" evidence="6">
    <location>
        <begin position="259"/>
        <end position="281"/>
    </location>
</feature>
<comment type="subcellular location">
    <subcellularLocation>
        <location evidence="1">Cell membrane</location>
        <topology evidence="1">Multi-pass membrane protein</topology>
    </subcellularLocation>
</comment>
<evidence type="ECO:0000256" key="5">
    <source>
        <dbReference type="ARBA" id="ARBA00023136"/>
    </source>
</evidence>
<feature type="transmembrane region" description="Helical" evidence="6">
    <location>
        <begin position="164"/>
        <end position="184"/>
    </location>
</feature>
<feature type="transmembrane region" description="Helical" evidence="6">
    <location>
        <begin position="325"/>
        <end position="345"/>
    </location>
</feature>
<reference evidence="8 9" key="1">
    <citation type="submission" date="2018-08" db="EMBL/GenBank/DDBJ databases">
        <title>Genome Lactobacillus garii FI11369.</title>
        <authorList>
            <person name="Diaz M."/>
            <person name="Narbad A."/>
        </authorList>
    </citation>
    <scope>NUCLEOTIDE SEQUENCE [LARGE SCALE GENOMIC DNA]</scope>
    <source>
        <strain evidence="8 9">FI11369</strain>
    </source>
</reference>
<feature type="transmembrane region" description="Helical" evidence="6">
    <location>
        <begin position="351"/>
        <end position="374"/>
    </location>
</feature>
<feature type="transmembrane region" description="Helical" evidence="6">
    <location>
        <begin position="196"/>
        <end position="216"/>
    </location>
</feature>
<evidence type="ECO:0000259" key="7">
    <source>
        <dbReference type="PROSITE" id="PS50850"/>
    </source>
</evidence>
<feature type="domain" description="Major facilitator superfamily (MFS) profile" evidence="7">
    <location>
        <begin position="1"/>
        <end position="442"/>
    </location>
</feature>
<dbReference type="SUPFAM" id="SSF103473">
    <property type="entry name" value="MFS general substrate transporter"/>
    <property type="match status" value="1"/>
</dbReference>
<keyword evidence="3 6" id="KW-0812">Transmembrane</keyword>
<dbReference type="OrthoDB" id="9816041at2"/>
<feature type="transmembrane region" description="Helical" evidence="6">
    <location>
        <begin position="45"/>
        <end position="67"/>
    </location>
</feature>
<dbReference type="InterPro" id="IPR011701">
    <property type="entry name" value="MFS"/>
</dbReference>
<dbReference type="GO" id="GO:0022857">
    <property type="term" value="F:transmembrane transporter activity"/>
    <property type="evidence" value="ECO:0007669"/>
    <property type="project" value="InterPro"/>
</dbReference>
<keyword evidence="9" id="KW-1185">Reference proteome</keyword>
<comment type="caution">
    <text evidence="8">The sequence shown here is derived from an EMBL/GenBank/DDBJ whole genome shotgun (WGS) entry which is preliminary data.</text>
</comment>
<dbReference type="RefSeq" id="WP_125073114.1">
    <property type="nucleotide sequence ID" value="NZ_QWZQ01000047.1"/>
</dbReference>
<dbReference type="PROSITE" id="PS50850">
    <property type="entry name" value="MFS"/>
    <property type="match status" value="1"/>
</dbReference>
<sequence>MISLKLKTNVFSIAILAFCGILLETSMNVTFPTLSKQFDTTIANTQWITTSYLLAVAVVIILNSYLLRSFPLKTIVSTALLLFLFGDICCYLAPNLPTLIIGRIIQGISTGITLPTMFAIIMINIPQQKQGTYIGIAGMVAALAPSLGPTFGGTMTALFTWREIFLLVFPITLIAGILAIMTTVNLKQRQRSPFNLFQYLLLIIIMVSLTLLLNTLSTGLQPVQLLYVVIIAIVSPILYSQLRRSTNPIINIRIFKQPVFNVTLLIYFLVQFMQMTFTFLLPTLVQNEFRQTTVIAGLILLPGSLLSAVLQPLTGKMLDRLGITCPYKIGAACLLLATGLFVIWHNSIFLLVLWFLLYMTGFSFVFNNSLTVGVQQLNHALITDGNATFNMLQQYSGSLATACISSIIAFIPGLRGYMTSFILIFIVCLLTVWKMRSLKSTL</sequence>
<dbReference type="EMBL" id="QWZQ01000047">
    <property type="protein sequence ID" value="RRK09605.1"/>
    <property type="molecule type" value="Genomic_DNA"/>
</dbReference>
<feature type="transmembrane region" description="Helical" evidence="6">
    <location>
        <begin position="133"/>
        <end position="152"/>
    </location>
</feature>
<feature type="transmembrane region" description="Helical" evidence="6">
    <location>
        <begin position="293"/>
        <end position="313"/>
    </location>
</feature>
<keyword evidence="5 6" id="KW-0472">Membrane</keyword>
<dbReference type="InterPro" id="IPR020846">
    <property type="entry name" value="MFS_dom"/>
</dbReference>
<dbReference type="Gene3D" id="1.20.1720.10">
    <property type="entry name" value="Multidrug resistance protein D"/>
    <property type="match status" value="1"/>
</dbReference>
<evidence type="ECO:0000256" key="6">
    <source>
        <dbReference type="SAM" id="Phobius"/>
    </source>
</evidence>
<dbReference type="GO" id="GO:0005886">
    <property type="term" value="C:plasma membrane"/>
    <property type="evidence" value="ECO:0007669"/>
    <property type="project" value="UniProtKB-SubCell"/>
</dbReference>
<evidence type="ECO:0000256" key="4">
    <source>
        <dbReference type="ARBA" id="ARBA00022989"/>
    </source>
</evidence>
<evidence type="ECO:0000313" key="8">
    <source>
        <dbReference type="EMBL" id="RRK09605.1"/>
    </source>
</evidence>
<evidence type="ECO:0000256" key="1">
    <source>
        <dbReference type="ARBA" id="ARBA00004651"/>
    </source>
</evidence>
<keyword evidence="4 6" id="KW-1133">Transmembrane helix</keyword>
<dbReference type="InterPro" id="IPR036259">
    <property type="entry name" value="MFS_trans_sf"/>
</dbReference>
<evidence type="ECO:0000256" key="3">
    <source>
        <dbReference type="ARBA" id="ARBA00022692"/>
    </source>
</evidence>
<feature type="transmembrane region" description="Helical" evidence="6">
    <location>
        <begin position="222"/>
        <end position="239"/>
    </location>
</feature>
<feature type="transmembrane region" description="Helical" evidence="6">
    <location>
        <begin position="74"/>
        <end position="94"/>
    </location>
</feature>
<evidence type="ECO:0000313" key="9">
    <source>
        <dbReference type="Proteomes" id="UP000283633"/>
    </source>
</evidence>
<evidence type="ECO:0000256" key="2">
    <source>
        <dbReference type="ARBA" id="ARBA00022448"/>
    </source>
</evidence>
<dbReference type="PANTHER" id="PTHR42718:SF9">
    <property type="entry name" value="MAJOR FACILITATOR SUPERFAMILY MULTIDRUG TRANSPORTER MFSC"/>
    <property type="match status" value="1"/>
</dbReference>